<dbReference type="InterPro" id="IPR011009">
    <property type="entry name" value="Kinase-like_dom_sf"/>
</dbReference>
<proteinExistence type="predicted"/>
<dbReference type="PANTHER" id="PTHR37542:SF3">
    <property type="entry name" value="PRION-INHIBITION AND PROPAGATION HELO DOMAIN-CONTAINING PROTEIN"/>
    <property type="match status" value="1"/>
</dbReference>
<reference evidence="3 4" key="1">
    <citation type="submission" date="2024-02" db="EMBL/GenBank/DDBJ databases">
        <title>Discinaceae phylogenomics.</title>
        <authorList>
            <person name="Dirks A.C."/>
            <person name="James T.Y."/>
        </authorList>
    </citation>
    <scope>NUCLEOTIDE SEQUENCE [LARGE SCALE GENOMIC DNA]</scope>
    <source>
        <strain evidence="3 4">ACD0624</strain>
    </source>
</reference>
<dbReference type="InterPro" id="IPR056002">
    <property type="entry name" value="DUF7580"/>
</dbReference>
<dbReference type="InterPro" id="IPR038305">
    <property type="entry name" value="HeLo_sf"/>
</dbReference>
<feature type="domain" description="Prion-inhibition and propagation HeLo" evidence="1">
    <location>
        <begin position="13"/>
        <end position="225"/>
    </location>
</feature>
<sequence length="600" mass="68023">MSAGGVLEIPAFAVGLAGIADLVEKIIRLWQLIAAARHYGEDLVRAMCTLYFEYSVFYNWCQGMRVSPDRRGASSLLRPVPPRPAPGLSPFAETLYLQSRSPFHIPVSRIVEILESIERITTKLRSRADEHSAAHGTVGPATHGVLEIALGSSATPIASRAHRGLREWAYNRISMIRRVQMQVPMAPTPSELEKLNTLIREFKDLNRDLWNFLSTRRRDAFIERELPAMVFDIPYDRRGLGVLQEASSENFPAISNTANLWIGRVEIESTPLQDSIRVPISESELKLYETRQGPWQLATMKEDTLGANRVVVVEWYECQGLSEADIAVSTDRINNLSQITRLSSAKSDLRILNSPGYFRKTDDEGVKLGLVFNFPDSADPRYAPVSLASLFTKDRSGRSRYELSLRQKFILANQLAASLAAFHRVRWYHKNFNAHSIVFFHSLADYNVLLLSHPYISGFGFSRPDDPAGRSLNPTWAMHIHPDLEHDNDPARPKFQRHHDIYSLGVLLFDIGTWGTAKQHLVKSGRNVTPEEFRCSLERYSVDLKGRMGNEYRRVTEWCLRQPEEDAADVITTSQISLETFYLRVMHVLAQCHCSMIKEG</sequence>
<dbReference type="Pfam" id="PF24476">
    <property type="entry name" value="DUF7580"/>
    <property type="match status" value="1"/>
</dbReference>
<evidence type="ECO:0000259" key="1">
    <source>
        <dbReference type="Pfam" id="PF14479"/>
    </source>
</evidence>
<evidence type="ECO:0000313" key="3">
    <source>
        <dbReference type="EMBL" id="KAL0631112.1"/>
    </source>
</evidence>
<dbReference type="Gene3D" id="1.10.510.10">
    <property type="entry name" value="Transferase(Phosphotransferase) domain 1"/>
    <property type="match status" value="1"/>
</dbReference>
<feature type="domain" description="DUF7580" evidence="2">
    <location>
        <begin position="315"/>
        <end position="561"/>
    </location>
</feature>
<evidence type="ECO:0008006" key="5">
    <source>
        <dbReference type="Google" id="ProtNLM"/>
    </source>
</evidence>
<dbReference type="SUPFAM" id="SSF56112">
    <property type="entry name" value="Protein kinase-like (PK-like)"/>
    <property type="match status" value="1"/>
</dbReference>
<dbReference type="Gene3D" id="1.20.120.1020">
    <property type="entry name" value="Prion-inhibition and propagation, HeLo domain"/>
    <property type="match status" value="1"/>
</dbReference>
<dbReference type="Pfam" id="PF14479">
    <property type="entry name" value="HeLo"/>
    <property type="match status" value="1"/>
</dbReference>
<comment type="caution">
    <text evidence="3">The sequence shown here is derived from an EMBL/GenBank/DDBJ whole genome shotgun (WGS) entry which is preliminary data.</text>
</comment>
<dbReference type="PANTHER" id="PTHR37542">
    <property type="entry name" value="HELO DOMAIN-CONTAINING PROTEIN-RELATED"/>
    <property type="match status" value="1"/>
</dbReference>
<evidence type="ECO:0000313" key="4">
    <source>
        <dbReference type="Proteomes" id="UP001447188"/>
    </source>
</evidence>
<dbReference type="EMBL" id="JBBBZM010000299">
    <property type="protein sequence ID" value="KAL0631112.1"/>
    <property type="molecule type" value="Genomic_DNA"/>
</dbReference>
<name>A0ABR3G586_9PEZI</name>
<dbReference type="Proteomes" id="UP001447188">
    <property type="component" value="Unassembled WGS sequence"/>
</dbReference>
<keyword evidence="4" id="KW-1185">Reference proteome</keyword>
<gene>
    <name evidence="3" type="ORF">Q9L58_010032</name>
</gene>
<evidence type="ECO:0000259" key="2">
    <source>
        <dbReference type="Pfam" id="PF24476"/>
    </source>
</evidence>
<accession>A0ABR3G586</accession>
<organism evidence="3 4">
    <name type="scientific">Discina gigas</name>
    <dbReference type="NCBI Taxonomy" id="1032678"/>
    <lineage>
        <taxon>Eukaryota</taxon>
        <taxon>Fungi</taxon>
        <taxon>Dikarya</taxon>
        <taxon>Ascomycota</taxon>
        <taxon>Pezizomycotina</taxon>
        <taxon>Pezizomycetes</taxon>
        <taxon>Pezizales</taxon>
        <taxon>Discinaceae</taxon>
        <taxon>Discina</taxon>
    </lineage>
</organism>
<protein>
    <recommendedName>
        <fullName evidence="5">Protein kinase domain-containing protein</fullName>
    </recommendedName>
</protein>
<dbReference type="InterPro" id="IPR029498">
    <property type="entry name" value="HeLo_dom"/>
</dbReference>